<evidence type="ECO:0000313" key="3">
    <source>
        <dbReference type="EMBL" id="OMO73222.1"/>
    </source>
</evidence>
<dbReference type="Pfam" id="PF24626">
    <property type="entry name" value="SH3_Tf2-1"/>
    <property type="match status" value="1"/>
</dbReference>
<keyword evidence="4" id="KW-1185">Reference proteome</keyword>
<dbReference type="InterPro" id="IPR016197">
    <property type="entry name" value="Chromo-like_dom_sf"/>
</dbReference>
<proteinExistence type="predicted"/>
<dbReference type="Proteomes" id="UP000187203">
    <property type="component" value="Unassembled WGS sequence"/>
</dbReference>
<dbReference type="Pfam" id="PF00385">
    <property type="entry name" value="Chromo"/>
    <property type="match status" value="1"/>
</dbReference>
<evidence type="ECO:0000259" key="2">
    <source>
        <dbReference type="Pfam" id="PF24626"/>
    </source>
</evidence>
<feature type="domain" description="Chromo" evidence="1">
    <location>
        <begin position="105"/>
        <end position="148"/>
    </location>
</feature>
<accession>A0A1R3HSC4</accession>
<dbReference type="SUPFAM" id="SSF54160">
    <property type="entry name" value="Chromo domain-like"/>
    <property type="match status" value="1"/>
</dbReference>
<gene>
    <name evidence="3" type="ORF">COLO4_27208</name>
</gene>
<feature type="domain" description="Tf2-1-like SH3-like" evidence="2">
    <location>
        <begin position="17"/>
        <end position="79"/>
    </location>
</feature>
<dbReference type="EMBL" id="AWUE01019495">
    <property type="protein sequence ID" value="OMO73222.1"/>
    <property type="molecule type" value="Genomic_DNA"/>
</dbReference>
<protein>
    <submittedName>
        <fullName evidence="3">Uncharacterized protein</fullName>
    </submittedName>
</protein>
<name>A0A1R3HSC4_9ROSI</name>
<dbReference type="InterPro" id="IPR056924">
    <property type="entry name" value="SH3_Tf2-1"/>
</dbReference>
<sequence>MKNQADKHQSDKEFAVGDMVFLRLQPYRQPLLADRQNQKLSPRYYGPYRVLERVGKVAYKLALPTTSQIHHVFHVSQLKLKLGNKHCLGSQLLVHSASMGLEPLAILDRRTVKRQNRAVTQLLVHWKGSFPEDSTWEFAYDLQKKYPHFDNSATP</sequence>
<dbReference type="PANTHER" id="PTHR46148">
    <property type="entry name" value="CHROMO DOMAIN-CONTAINING PROTEIN"/>
    <property type="match status" value="1"/>
</dbReference>
<dbReference type="Gene3D" id="2.40.50.40">
    <property type="match status" value="1"/>
</dbReference>
<evidence type="ECO:0000259" key="1">
    <source>
        <dbReference type="Pfam" id="PF00385"/>
    </source>
</evidence>
<dbReference type="OrthoDB" id="5554229at2759"/>
<organism evidence="3 4">
    <name type="scientific">Corchorus olitorius</name>
    <dbReference type="NCBI Taxonomy" id="93759"/>
    <lineage>
        <taxon>Eukaryota</taxon>
        <taxon>Viridiplantae</taxon>
        <taxon>Streptophyta</taxon>
        <taxon>Embryophyta</taxon>
        <taxon>Tracheophyta</taxon>
        <taxon>Spermatophyta</taxon>
        <taxon>Magnoliopsida</taxon>
        <taxon>eudicotyledons</taxon>
        <taxon>Gunneridae</taxon>
        <taxon>Pentapetalae</taxon>
        <taxon>rosids</taxon>
        <taxon>malvids</taxon>
        <taxon>Malvales</taxon>
        <taxon>Malvaceae</taxon>
        <taxon>Grewioideae</taxon>
        <taxon>Apeibeae</taxon>
        <taxon>Corchorus</taxon>
    </lineage>
</organism>
<dbReference type="AlphaFoldDB" id="A0A1R3HSC4"/>
<dbReference type="InterPro" id="IPR023780">
    <property type="entry name" value="Chromo_domain"/>
</dbReference>
<evidence type="ECO:0000313" key="4">
    <source>
        <dbReference type="Proteomes" id="UP000187203"/>
    </source>
</evidence>
<reference evidence="4" key="1">
    <citation type="submission" date="2013-09" db="EMBL/GenBank/DDBJ databases">
        <title>Corchorus olitorius genome sequencing.</title>
        <authorList>
            <person name="Alam M."/>
            <person name="Haque M.S."/>
            <person name="Islam M.S."/>
            <person name="Emdad E.M."/>
            <person name="Islam M.M."/>
            <person name="Ahmed B."/>
            <person name="Halim A."/>
            <person name="Hossen Q.M.M."/>
            <person name="Hossain M.Z."/>
            <person name="Ahmed R."/>
            <person name="Khan M.M."/>
            <person name="Islam R."/>
            <person name="Rashid M.M."/>
            <person name="Khan S.A."/>
            <person name="Rahman M.S."/>
            <person name="Alam M."/>
            <person name="Yahiya A.S."/>
            <person name="Khan M.S."/>
            <person name="Azam M.S."/>
            <person name="Haque T."/>
            <person name="Lashkar M.Z.H."/>
            <person name="Akhand A.I."/>
            <person name="Morshed G."/>
            <person name="Roy S."/>
            <person name="Uddin K.S."/>
            <person name="Rabeya T."/>
            <person name="Hossain A.S."/>
            <person name="Chowdhury A."/>
            <person name="Snigdha A.R."/>
            <person name="Mortoza M.S."/>
            <person name="Matin S.A."/>
            <person name="Hoque S.M.E."/>
            <person name="Islam M.K."/>
            <person name="Roy D.K."/>
            <person name="Haider R."/>
            <person name="Moosa M.M."/>
            <person name="Elias S.M."/>
            <person name="Hasan A.M."/>
            <person name="Jahan S."/>
            <person name="Shafiuddin M."/>
            <person name="Mahmood N."/>
            <person name="Shommy N.S."/>
        </authorList>
    </citation>
    <scope>NUCLEOTIDE SEQUENCE [LARGE SCALE GENOMIC DNA]</scope>
    <source>
        <strain evidence="4">cv. O-4</strain>
    </source>
</reference>
<dbReference type="PANTHER" id="PTHR46148:SF54">
    <property type="entry name" value="RETROTRANSPOSON-LIKE PROTEIN"/>
    <property type="match status" value="1"/>
</dbReference>
<dbReference type="STRING" id="93759.A0A1R3HSC4"/>
<comment type="caution">
    <text evidence="3">The sequence shown here is derived from an EMBL/GenBank/DDBJ whole genome shotgun (WGS) entry which is preliminary data.</text>
</comment>